<feature type="domain" description="DUF7587" evidence="1">
    <location>
        <begin position="351"/>
        <end position="502"/>
    </location>
</feature>
<dbReference type="EMBL" id="CAOQHR010000007">
    <property type="protein sequence ID" value="CAI6337799.1"/>
    <property type="molecule type" value="Genomic_DNA"/>
</dbReference>
<proteinExistence type="predicted"/>
<evidence type="ECO:0000313" key="2">
    <source>
        <dbReference type="EMBL" id="CAI6337799.1"/>
    </source>
</evidence>
<dbReference type="Pfam" id="PF24494">
    <property type="entry name" value="DUF7587"/>
    <property type="match status" value="1"/>
</dbReference>
<name>A0A9W4UM16_9PLEO</name>
<dbReference type="OrthoDB" id="3798037at2759"/>
<organism evidence="2 3">
    <name type="scientific">Periconia digitata</name>
    <dbReference type="NCBI Taxonomy" id="1303443"/>
    <lineage>
        <taxon>Eukaryota</taxon>
        <taxon>Fungi</taxon>
        <taxon>Dikarya</taxon>
        <taxon>Ascomycota</taxon>
        <taxon>Pezizomycotina</taxon>
        <taxon>Dothideomycetes</taxon>
        <taxon>Pleosporomycetidae</taxon>
        <taxon>Pleosporales</taxon>
        <taxon>Massarineae</taxon>
        <taxon>Periconiaceae</taxon>
        <taxon>Periconia</taxon>
    </lineage>
</organism>
<keyword evidence="3" id="KW-1185">Reference proteome</keyword>
<protein>
    <recommendedName>
        <fullName evidence="1">DUF7587 domain-containing protein</fullName>
    </recommendedName>
</protein>
<dbReference type="InterPro" id="IPR056009">
    <property type="entry name" value="DUF7587"/>
</dbReference>
<gene>
    <name evidence="2" type="ORF">PDIGIT_LOCUS10914</name>
</gene>
<comment type="caution">
    <text evidence="2">The sequence shown here is derived from an EMBL/GenBank/DDBJ whole genome shotgun (WGS) entry which is preliminary data.</text>
</comment>
<dbReference type="Proteomes" id="UP001152607">
    <property type="component" value="Unassembled WGS sequence"/>
</dbReference>
<reference evidence="2" key="1">
    <citation type="submission" date="2023-01" db="EMBL/GenBank/DDBJ databases">
        <authorList>
            <person name="Van Ghelder C."/>
            <person name="Rancurel C."/>
        </authorList>
    </citation>
    <scope>NUCLEOTIDE SEQUENCE</scope>
    <source>
        <strain evidence="2">CNCM I-4278</strain>
    </source>
</reference>
<accession>A0A9W4UM16</accession>
<sequence>MTATMWSYDETGIAHFTGPDIDDGDVIMEDSTDPSPDIDWLAQLNAFASSPTTEQDIIQTHSSTETQFMIDSETDFLESPCGRFSDPIPPIFSVTTKNRGKPIQRRKSVVQPNLPVRRKLDYQSTIRTPSTGILSENSLSLNKLKLIEYSPPHQWSDSQRSFLSALYHLFEPDYPLYTKLFNSFHGLSLSVNKIRSQVSHLNVFYTAFSRIHGDIQAQVDMWTSITTLCRKENVQLVPRITALTVGVNKRTAQRTQRRLKTLVRQASDKNTNDLTTSVDPQVQTRNFAVYVDEDLEQVVDIESTDPHGQFGYSKSHSSPFSVGFGTLTSEHSSLSPASLSTGTMGLVPGSSIAFRVWDNNSATSYSSTRGFTAALFSSDWTQAMASPDLSINDQMSLQAKSNMSAIQLWARSHLSMTSRIPSPFISCCTSLVQVFKYASTMDNPMLAVIDLSKIKQCNVVAAKTVLENLKAQNQATWARYKAIYEKMCYGNIPAEALISVTPYLSLIKSLPGIDWTVFDGRPTGRVVKALSTHKVTIEKIAHELGYFTRVLLGGLEHIGVIPSVVRNVIEGFGIIASRSEEDRNWASTQFTRAFLNGDYQYHAQVAEAFLHGVELAEKCWKPTPRKRANNTNDGAALG</sequence>
<evidence type="ECO:0000259" key="1">
    <source>
        <dbReference type="Pfam" id="PF24494"/>
    </source>
</evidence>
<evidence type="ECO:0000313" key="3">
    <source>
        <dbReference type="Proteomes" id="UP001152607"/>
    </source>
</evidence>
<dbReference type="AlphaFoldDB" id="A0A9W4UM16"/>